<evidence type="ECO:0000313" key="1">
    <source>
        <dbReference type="EMBL" id="KAJ7010411.1"/>
    </source>
</evidence>
<proteinExistence type="predicted"/>
<organism evidence="1 2">
    <name type="scientific">Populus alba x Populus x berolinensis</name>
    <dbReference type="NCBI Taxonomy" id="444605"/>
    <lineage>
        <taxon>Eukaryota</taxon>
        <taxon>Viridiplantae</taxon>
        <taxon>Streptophyta</taxon>
        <taxon>Embryophyta</taxon>
        <taxon>Tracheophyta</taxon>
        <taxon>Spermatophyta</taxon>
        <taxon>Magnoliopsida</taxon>
        <taxon>eudicotyledons</taxon>
        <taxon>Gunneridae</taxon>
        <taxon>Pentapetalae</taxon>
        <taxon>rosids</taxon>
        <taxon>fabids</taxon>
        <taxon>Malpighiales</taxon>
        <taxon>Salicaceae</taxon>
        <taxon>Saliceae</taxon>
        <taxon>Populus</taxon>
    </lineage>
</organism>
<protein>
    <submittedName>
        <fullName evidence="1">Uncharacterized protein</fullName>
    </submittedName>
</protein>
<dbReference type="EMBL" id="JAQIZT010000001">
    <property type="protein sequence ID" value="KAJ7010411.1"/>
    <property type="molecule type" value="Genomic_DNA"/>
</dbReference>
<gene>
    <name evidence="1" type="ORF">NC653_000994</name>
</gene>
<sequence length="40" mass="4856">MFLLSGSSIRLLSGLSPIDKKIRTQHHHHKINHFYIYRYF</sequence>
<keyword evidence="2" id="KW-1185">Reference proteome</keyword>
<name>A0AAD6RKE6_9ROSI</name>
<accession>A0AAD6RKE6</accession>
<evidence type="ECO:0000313" key="2">
    <source>
        <dbReference type="Proteomes" id="UP001164929"/>
    </source>
</evidence>
<dbReference type="AlphaFoldDB" id="A0AAD6RKE6"/>
<comment type="caution">
    <text evidence="1">The sequence shown here is derived from an EMBL/GenBank/DDBJ whole genome shotgun (WGS) entry which is preliminary data.</text>
</comment>
<dbReference type="Proteomes" id="UP001164929">
    <property type="component" value="Chromosome 1"/>
</dbReference>
<reference evidence="1 2" key="1">
    <citation type="journal article" date="2023" name="Mol. Ecol. Resour.">
        <title>Chromosome-level genome assembly of a triploid poplar Populus alba 'Berolinensis'.</title>
        <authorList>
            <person name="Chen S."/>
            <person name="Yu Y."/>
            <person name="Wang X."/>
            <person name="Wang S."/>
            <person name="Zhang T."/>
            <person name="Zhou Y."/>
            <person name="He R."/>
            <person name="Meng N."/>
            <person name="Wang Y."/>
            <person name="Liu W."/>
            <person name="Liu Z."/>
            <person name="Liu J."/>
            <person name="Guo Q."/>
            <person name="Huang H."/>
            <person name="Sederoff R.R."/>
            <person name="Wang G."/>
            <person name="Qu G."/>
            <person name="Chen S."/>
        </authorList>
    </citation>
    <scope>NUCLEOTIDE SEQUENCE [LARGE SCALE GENOMIC DNA]</scope>
    <source>
        <strain evidence="1">SC-2020</strain>
    </source>
</reference>